<dbReference type="PANTHER" id="PTHR30195">
    <property type="entry name" value="TYPE I SITE-SPECIFIC DEOXYRIBONUCLEASE PROTEIN SUBUNIT M AND R"/>
    <property type="match status" value="1"/>
</dbReference>
<evidence type="ECO:0000313" key="13">
    <source>
        <dbReference type="EMBL" id="AEI52057.1"/>
    </source>
</evidence>
<protein>
    <recommendedName>
        <fullName evidence="10">Type I restriction enzyme endonuclease subunit</fullName>
        <shortName evidence="10">R protein</shortName>
        <ecNumber evidence="10">3.1.21.3</ecNumber>
    </recommendedName>
</protein>
<comment type="subunit">
    <text evidence="10">The type I restriction/modification system is composed of three polypeptides R, M and S.</text>
</comment>
<evidence type="ECO:0000313" key="14">
    <source>
        <dbReference type="Proteomes" id="UP000000493"/>
    </source>
</evidence>
<dbReference type="Gene3D" id="3.40.50.300">
    <property type="entry name" value="P-loop containing nucleotide triphosphate hydrolases"/>
    <property type="match status" value="2"/>
</dbReference>
<feature type="coiled-coil region" evidence="11">
    <location>
        <begin position="930"/>
        <end position="957"/>
    </location>
</feature>
<keyword evidence="4 10" id="KW-0547">Nucleotide-binding</keyword>
<dbReference type="GO" id="GO:0009307">
    <property type="term" value="P:DNA restriction-modification system"/>
    <property type="evidence" value="ECO:0007669"/>
    <property type="project" value="UniProtKB-KW"/>
</dbReference>
<gene>
    <name evidence="13" type="ordered locus">Runsl_5921</name>
</gene>
<keyword evidence="13" id="KW-0614">Plasmid</keyword>
<evidence type="ECO:0000256" key="5">
    <source>
        <dbReference type="ARBA" id="ARBA00022747"/>
    </source>
</evidence>
<reference evidence="13 14" key="2">
    <citation type="journal article" date="2012" name="Stand. Genomic Sci.">
        <title>Complete genome sequence of the aquatic bacterium Runella slithyformis type strain (LSU 4(T)).</title>
        <authorList>
            <person name="Copeland A."/>
            <person name="Zhang X."/>
            <person name="Misra M."/>
            <person name="Lapidus A."/>
            <person name="Nolan M."/>
            <person name="Lucas S."/>
            <person name="Deshpande S."/>
            <person name="Cheng J.F."/>
            <person name="Tapia R."/>
            <person name="Goodwin L.A."/>
            <person name="Pitluck S."/>
            <person name="Liolios K."/>
            <person name="Pagani I."/>
            <person name="Ivanova N."/>
            <person name="Mikhailova N."/>
            <person name="Pati A."/>
            <person name="Chen A."/>
            <person name="Palaniappan K."/>
            <person name="Land M."/>
            <person name="Hauser L."/>
            <person name="Pan C."/>
            <person name="Jeffries C.D."/>
            <person name="Detter J.C."/>
            <person name="Brambilla E.M."/>
            <person name="Rohde M."/>
            <person name="Djao O.D."/>
            <person name="Goker M."/>
            <person name="Sikorski J."/>
            <person name="Tindall B.J."/>
            <person name="Woyke T."/>
            <person name="Bristow J."/>
            <person name="Eisen J.A."/>
            <person name="Markowitz V."/>
            <person name="Hugenholtz P."/>
            <person name="Kyrpides N.C."/>
            <person name="Klenk H.P."/>
            <person name="Mavromatis K."/>
        </authorList>
    </citation>
    <scope>NUCLEOTIDE SEQUENCE [LARGE SCALE GENOMIC DNA]</scope>
    <source>
        <strain evidence="14">ATCC 29530 / DSM 19594 / LMG 11500 / NCIMB 11436 / LSU 4</strain>
    </source>
</reference>
<name>A0A7U3ZRK7_RUNSL</name>
<evidence type="ECO:0000256" key="2">
    <source>
        <dbReference type="ARBA" id="ARBA00008598"/>
    </source>
</evidence>
<dbReference type="CDD" id="cd18800">
    <property type="entry name" value="SF2_C_EcoR124I-like"/>
    <property type="match status" value="1"/>
</dbReference>
<keyword evidence="5 10" id="KW-0680">Restriction system</keyword>
<dbReference type="REBASE" id="37449">
    <property type="entry name" value="Rsl19594ORF5923P"/>
</dbReference>
<feature type="domain" description="Helicase ATP-binding" evidence="12">
    <location>
        <begin position="318"/>
        <end position="493"/>
    </location>
</feature>
<keyword evidence="3" id="KW-0540">Nuclease</keyword>
<keyword evidence="11" id="KW-0175">Coiled coil</keyword>
<comment type="similarity">
    <text evidence="2 10">Belongs to the HsdR family.</text>
</comment>
<evidence type="ECO:0000256" key="10">
    <source>
        <dbReference type="RuleBase" id="RU364115"/>
    </source>
</evidence>
<dbReference type="InterPro" id="IPR004473">
    <property type="entry name" value="Restrct_endonuc_typeI_HsdR"/>
</dbReference>
<dbReference type="CDD" id="cd22332">
    <property type="entry name" value="HsdR_N"/>
    <property type="match status" value="1"/>
</dbReference>
<comment type="function">
    <text evidence="10">Subunit R is required for both nuclease and ATPase activities, but not for modification.</text>
</comment>
<keyword evidence="9 10" id="KW-0238">DNA-binding</keyword>
<dbReference type="EC" id="3.1.21.3" evidence="10"/>
<evidence type="ECO:0000256" key="1">
    <source>
        <dbReference type="ARBA" id="ARBA00000851"/>
    </source>
</evidence>
<keyword evidence="6" id="KW-0255">Endonuclease</keyword>
<evidence type="ECO:0000256" key="8">
    <source>
        <dbReference type="ARBA" id="ARBA00022840"/>
    </source>
</evidence>
<dbReference type="EMBL" id="CP002861">
    <property type="protein sequence ID" value="AEI52057.1"/>
    <property type="molecule type" value="Genomic_DNA"/>
</dbReference>
<organism evidence="13 14">
    <name type="scientific">Runella slithyformis (strain ATCC 29530 / DSM 19594 / LMG 11500 / NCIMB 11436 / LSU 4)</name>
    <dbReference type="NCBI Taxonomy" id="761193"/>
    <lineage>
        <taxon>Bacteria</taxon>
        <taxon>Pseudomonadati</taxon>
        <taxon>Bacteroidota</taxon>
        <taxon>Cytophagia</taxon>
        <taxon>Cytophagales</taxon>
        <taxon>Spirosomataceae</taxon>
        <taxon>Runella</taxon>
    </lineage>
</organism>
<dbReference type="InterPro" id="IPR040980">
    <property type="entry name" value="SWI2_SNF2"/>
</dbReference>
<dbReference type="Gene3D" id="3.90.1570.50">
    <property type="match status" value="1"/>
</dbReference>
<dbReference type="InterPro" id="IPR014001">
    <property type="entry name" value="Helicase_ATP-bd"/>
</dbReference>
<dbReference type="InterPro" id="IPR027417">
    <property type="entry name" value="P-loop_NTPase"/>
</dbReference>
<dbReference type="SMART" id="SM00487">
    <property type="entry name" value="DEXDc"/>
    <property type="match status" value="1"/>
</dbReference>
<evidence type="ECO:0000259" key="12">
    <source>
        <dbReference type="PROSITE" id="PS51192"/>
    </source>
</evidence>
<keyword evidence="14" id="KW-1185">Reference proteome</keyword>
<dbReference type="GO" id="GO:0003677">
    <property type="term" value="F:DNA binding"/>
    <property type="evidence" value="ECO:0007669"/>
    <property type="project" value="UniProtKB-KW"/>
</dbReference>
<comment type="catalytic activity">
    <reaction evidence="1 10">
        <text>Endonucleolytic cleavage of DNA to give random double-stranded fragments with terminal 5'-phosphates, ATP is simultaneously hydrolyzed.</text>
        <dbReference type="EC" id="3.1.21.3"/>
    </reaction>
</comment>
<evidence type="ECO:0000256" key="9">
    <source>
        <dbReference type="ARBA" id="ARBA00023125"/>
    </source>
</evidence>
<dbReference type="PANTHER" id="PTHR30195:SF15">
    <property type="entry name" value="TYPE I RESTRICTION ENZYME HINDI ENDONUCLEASE SUBUNIT"/>
    <property type="match status" value="1"/>
</dbReference>
<dbReference type="InterPro" id="IPR051268">
    <property type="entry name" value="Type-I_R_enzyme_R_subunit"/>
</dbReference>
<dbReference type="Pfam" id="PF22679">
    <property type="entry name" value="T1R_D3-like"/>
    <property type="match status" value="1"/>
</dbReference>
<dbReference type="AlphaFoldDB" id="A0A7U3ZRK7"/>
<evidence type="ECO:0000256" key="4">
    <source>
        <dbReference type="ARBA" id="ARBA00022741"/>
    </source>
</evidence>
<geneLocation type="plasmid" evidence="13 14">
    <name>pRUNSL02</name>
</geneLocation>
<dbReference type="GO" id="GO:0005524">
    <property type="term" value="F:ATP binding"/>
    <property type="evidence" value="ECO:0007669"/>
    <property type="project" value="UniProtKB-KW"/>
</dbReference>
<dbReference type="Pfam" id="PF18766">
    <property type="entry name" value="SWI2_SNF2"/>
    <property type="match status" value="1"/>
</dbReference>
<sequence length="1066" mass="122337">MILSNDNQYRGSLGQSLKLDERSHVEQPLMEQLRGLGWQGGTNEVIELPMQQQPEQSYRRSFAEVILLPKLQQALRQINPFLTDGQIEELTRRISTFDRNSLLENNQQVLHYLLENTTVSHNEQTGERSPTVRYIDFDHLQNNIFTAISQFKVSIPGTDHHIIPDIVLFVNGLPWVIIEAKSSKAKEPLPEAIDQLMRYSEQRGYTGEGNAALFHYNQFVIATCRTEAKFGTITTHIEKHFYRWTDPYPLSLNDLTHGQSSPNDQQRLVAGMLSPRNLLDIVRAFTVFATDDKGRKIKVVGRYQQFRAVKLATKRLLDGKNPIERGGIIWHTQGSGKSLTMMFMVREMKLRPELMPWKIVFITDRSQLEEQLGETGQSIGFELKTAHFINPKATPNGKSLKELLRTDNSDLVMAMIHKFQENGELEGLELFPELNRSTQILVMTDEAHRSQYSLLAANLDRALPNATTIGFTGTPTAKTEKKYKDYIDKYTMRQAIDDGVTLEIVYEGFTHNAEVEDKQGMDGKFADVFSDYNLTERLQILGFGSRDAYLENVNTIREKAKKMVEHYSTQVFPNGFKAQVVANSREAAVRYKAALEEALKAQVTALKAHNPTHINTHQLAQVECAVVISSGHNDPPHLKAFANADYHKRSIKRFKLPFDKTDDDDQTLNGNVGLVVVNNMLLTGFDAPIEQVLYLDRVIIAHNLLQTIARVNRVGPAGKDKGFVVDFVGVGHHLKRALDDYTDKEQHEILGCLSNDAAELAALIQAHADIWSFLKQYGLEDLTDSDAFFDLFYDEDIRFEYIKRYNQLTTCFNNVLPRKEALDFFKDWQSFTEINVLANKHFRDQRFSMKGIPNKLRTIADEYLVSKGIDQSVAPISIMADDFQQHVQTRKRDKTKAAEVEHAIRHYIDINLDEDPELFASFAQAIEEILKNFRGNWKQIYEELEKLREKIRSREKEATYGLDRKRQMPFFRIFKAELFDNRDLTEDEIAQNVNLTQHVFQLVVNEIKLTGFWDSVPAQNKLKAELQKLLLSPEFVHLPQIVTKRMALISRIMELAKTEHFKIVRD</sequence>
<dbReference type="GO" id="GO:0009035">
    <property type="term" value="F:type I site-specific deoxyribonuclease activity"/>
    <property type="evidence" value="ECO:0007669"/>
    <property type="project" value="UniProtKB-EC"/>
</dbReference>
<reference evidence="14" key="1">
    <citation type="submission" date="2011-06" db="EMBL/GenBank/DDBJ databases">
        <title>The complete genome of plasmid 2 of Runella slithyformis DSM 19594.</title>
        <authorList>
            <consortium name="US DOE Joint Genome Institute (JGI-PGF)"/>
            <person name="Lucas S."/>
            <person name="Han J."/>
            <person name="Lapidus A."/>
            <person name="Bruce D."/>
            <person name="Goodwin L."/>
            <person name="Pitluck S."/>
            <person name="Peters L."/>
            <person name="Kyrpides N."/>
            <person name="Mavromatis K."/>
            <person name="Ivanova N."/>
            <person name="Ovchinnikova G."/>
            <person name="Zhang X."/>
            <person name="Misra M."/>
            <person name="Detter J.C."/>
            <person name="Tapia R."/>
            <person name="Han C."/>
            <person name="Land M."/>
            <person name="Hauser L."/>
            <person name="Markowitz V."/>
            <person name="Cheng J.-F."/>
            <person name="Hugenholtz P."/>
            <person name="Woyke T."/>
            <person name="Wu D."/>
            <person name="Tindall B."/>
            <person name="Faehrich R."/>
            <person name="Brambilla E."/>
            <person name="Klenk H.-P."/>
            <person name="Eisen J.A."/>
        </authorList>
    </citation>
    <scope>NUCLEOTIDE SEQUENCE [LARGE SCALE GENOMIC DNA]</scope>
    <source>
        <strain evidence="14">ATCC 29530 / DSM 19594 / LMG 11500 / NCIMB 11436 / LSU 4</strain>
        <plasmid evidence="14">pRUNSL02</plasmid>
    </source>
</reference>
<evidence type="ECO:0000256" key="3">
    <source>
        <dbReference type="ARBA" id="ARBA00022722"/>
    </source>
</evidence>
<dbReference type="PROSITE" id="PS51192">
    <property type="entry name" value="HELICASE_ATP_BIND_1"/>
    <property type="match status" value="1"/>
</dbReference>
<evidence type="ECO:0000256" key="11">
    <source>
        <dbReference type="SAM" id="Coils"/>
    </source>
</evidence>
<dbReference type="SUPFAM" id="SSF52540">
    <property type="entry name" value="P-loop containing nucleoside triphosphate hydrolases"/>
    <property type="match status" value="2"/>
</dbReference>
<evidence type="ECO:0000256" key="6">
    <source>
        <dbReference type="ARBA" id="ARBA00022759"/>
    </source>
</evidence>
<accession>A0A7U3ZRK7</accession>
<evidence type="ECO:0000256" key="7">
    <source>
        <dbReference type="ARBA" id="ARBA00022801"/>
    </source>
</evidence>
<keyword evidence="8 10" id="KW-0067">ATP-binding</keyword>
<dbReference type="NCBIfam" id="TIGR00348">
    <property type="entry name" value="hsdR"/>
    <property type="match status" value="1"/>
</dbReference>
<dbReference type="InterPro" id="IPR055180">
    <property type="entry name" value="HsdR_RecA-like_helicase_dom_2"/>
</dbReference>
<dbReference type="Proteomes" id="UP000000493">
    <property type="component" value="Plasmid pRUNSL02"/>
</dbReference>
<dbReference type="InterPro" id="IPR007409">
    <property type="entry name" value="Restrct_endonuc_type1_HsdR_N"/>
</dbReference>
<keyword evidence="7 10" id="KW-0378">Hydrolase</keyword>
<proteinExistence type="inferred from homology"/>
<dbReference type="RefSeq" id="WP_013931239.1">
    <property type="nucleotide sequence ID" value="NC_015704.1"/>
</dbReference>
<dbReference type="KEGG" id="rsi:Runsl_5921"/>
<dbReference type="Pfam" id="PF04313">
    <property type="entry name" value="HSDR_N"/>
    <property type="match status" value="1"/>
</dbReference>